<dbReference type="STRING" id="1035839.GCA_000238795_00837"/>
<gene>
    <name evidence="2" type="ORF">DPV93_09220</name>
</gene>
<dbReference type="RefSeq" id="WP_111403849.1">
    <property type="nucleotide sequence ID" value="NZ_QEPN01000008.1"/>
</dbReference>
<feature type="domain" description="DUF1266" evidence="1">
    <location>
        <begin position="93"/>
        <end position="181"/>
    </location>
</feature>
<evidence type="ECO:0000259" key="1">
    <source>
        <dbReference type="Pfam" id="PF06889"/>
    </source>
</evidence>
<accession>A0A369YDD3</accession>
<dbReference type="AlphaFoldDB" id="A0A369YDD3"/>
<comment type="caution">
    <text evidence="2">The sequence shown here is derived from an EMBL/GenBank/DDBJ whole genome shotgun (WGS) entry which is preliminary data.</text>
</comment>
<proteinExistence type="predicted"/>
<protein>
    <submittedName>
        <fullName evidence="2">DUF1266 domain-containing protein</fullName>
    </submittedName>
</protein>
<name>A0A369YDD3_9PAST</name>
<dbReference type="Pfam" id="PF06889">
    <property type="entry name" value="DUF1266"/>
    <property type="match status" value="1"/>
</dbReference>
<organism evidence="2 3">
    <name type="scientific">Haemophilus sputorum</name>
    <dbReference type="NCBI Taxonomy" id="1078480"/>
    <lineage>
        <taxon>Bacteria</taxon>
        <taxon>Pseudomonadati</taxon>
        <taxon>Pseudomonadota</taxon>
        <taxon>Gammaproteobacteria</taxon>
        <taxon>Pasteurellales</taxon>
        <taxon>Pasteurellaceae</taxon>
        <taxon>Haemophilus</taxon>
    </lineage>
</organism>
<dbReference type="Proteomes" id="UP000253872">
    <property type="component" value="Unassembled WGS sequence"/>
</dbReference>
<evidence type="ECO:0000313" key="2">
    <source>
        <dbReference type="EMBL" id="RDE70336.1"/>
    </source>
</evidence>
<sequence length="189" mass="22104">MKLSKLIPAVFSIVLTFFIVACSKEKSDTIRWFNATHAILTATNQGDVEIYGGEKPSAEAKQTYRNMLKEWWDITNKEQLVETIITLAETNSPKDLAAWDYSRAFGLLSAGYLAEYLTREQALNMSLELAKKVQPLYHSWDEFFEGYFKGYEQWSEKSSELRRKTYQLIKNYDNSPYNLPWNLELKKDW</sequence>
<dbReference type="EMBL" id="QEPN01000008">
    <property type="protein sequence ID" value="RDE70336.1"/>
    <property type="molecule type" value="Genomic_DNA"/>
</dbReference>
<dbReference type="InterPro" id="IPR009677">
    <property type="entry name" value="DUF1266"/>
</dbReference>
<reference evidence="2 3" key="1">
    <citation type="submission" date="2018-05" db="EMBL/GenBank/DDBJ databases">
        <title>Draft Genome Sequences for a Diverse set of 7 Haemophilus Species.</title>
        <authorList>
            <person name="Nichols M."/>
            <person name="Topaz N."/>
            <person name="Wang X."/>
            <person name="Wang X."/>
            <person name="Boxrud D."/>
        </authorList>
    </citation>
    <scope>NUCLEOTIDE SEQUENCE [LARGE SCALE GENOMIC DNA]</scope>
    <source>
        <strain evidence="2 3">C2002001239</strain>
    </source>
</reference>
<evidence type="ECO:0000313" key="3">
    <source>
        <dbReference type="Proteomes" id="UP000253872"/>
    </source>
</evidence>
<dbReference type="PROSITE" id="PS51257">
    <property type="entry name" value="PROKAR_LIPOPROTEIN"/>
    <property type="match status" value="1"/>
</dbReference>